<dbReference type="SUPFAM" id="SSF69593">
    <property type="entry name" value="Glycerol-3-phosphate (1)-acyltransferase"/>
    <property type="match status" value="1"/>
</dbReference>
<organism evidence="2">
    <name type="scientific">bioreactor metagenome</name>
    <dbReference type="NCBI Taxonomy" id="1076179"/>
    <lineage>
        <taxon>unclassified sequences</taxon>
        <taxon>metagenomes</taxon>
        <taxon>ecological metagenomes</taxon>
    </lineage>
</organism>
<evidence type="ECO:0000259" key="1">
    <source>
        <dbReference type="Pfam" id="PF19576"/>
    </source>
</evidence>
<evidence type="ECO:0000313" key="2">
    <source>
        <dbReference type="EMBL" id="MPM15379.1"/>
    </source>
</evidence>
<feature type="domain" description="Putative acyltransferase ACT14924-like acyltransferase" evidence="1">
    <location>
        <begin position="26"/>
        <end position="281"/>
    </location>
</feature>
<proteinExistence type="predicted"/>
<comment type="caution">
    <text evidence="2">The sequence shown here is derived from an EMBL/GenBank/DDBJ whole genome shotgun (WGS) entry which is preliminary data.</text>
</comment>
<dbReference type="InterPro" id="IPR045746">
    <property type="entry name" value="ACT14924-like_Acyltransf_dom"/>
</dbReference>
<gene>
    <name evidence="2" type="ORF">SDC9_61748</name>
</gene>
<protein>
    <recommendedName>
        <fullName evidence="1">Putative acyltransferase ACT14924-like acyltransferase domain-containing protein</fullName>
    </recommendedName>
</protein>
<dbReference type="Pfam" id="PF19576">
    <property type="entry name" value="Acyltransf_2"/>
    <property type="match status" value="1"/>
</dbReference>
<name>A0A644XGY8_9ZZZZ</name>
<dbReference type="EMBL" id="VSSQ01002433">
    <property type="protein sequence ID" value="MPM15379.1"/>
    <property type="molecule type" value="Genomic_DNA"/>
</dbReference>
<accession>A0A644XGY8</accession>
<dbReference type="AlphaFoldDB" id="A0A644XGY8"/>
<sequence length="282" mass="32435">METRSNKIENGSLVISERTIDVKQLIRDKNPRLERLLPGCIIRYLRKILHEREINDNLYRNRDKHGLDMVDAVIADFGATIVVKGIENLEGENRFLLAANHPLGGLDGLALMKTVGRVKSPIRFPVNDFLLYLPNLSELFIPINKVGAQSSAGVRVLEEAFASDINILYFPSGLASRKIKGKIVDLEWKKTFIQKARQHKRNIIPVHVSGQNSKRFYRLANWRKRLGIKVNIEMLYLADEMYRQKGQTITLTIGKPIPYTFFDKSKKDIEWAEYVKKIVYSL</sequence>
<reference evidence="2" key="1">
    <citation type="submission" date="2019-08" db="EMBL/GenBank/DDBJ databases">
        <authorList>
            <person name="Kucharzyk K."/>
            <person name="Murdoch R.W."/>
            <person name="Higgins S."/>
            <person name="Loffler F."/>
        </authorList>
    </citation>
    <scope>NUCLEOTIDE SEQUENCE</scope>
</reference>